<keyword evidence="1" id="KW-1133">Transmembrane helix</keyword>
<dbReference type="AlphaFoldDB" id="A0A916WX84"/>
<reference evidence="2" key="2">
    <citation type="submission" date="2020-09" db="EMBL/GenBank/DDBJ databases">
        <authorList>
            <person name="Sun Q."/>
            <person name="Zhou Y."/>
        </authorList>
    </citation>
    <scope>NUCLEOTIDE SEQUENCE</scope>
    <source>
        <strain evidence="2">CGMCC 1.15085</strain>
    </source>
</reference>
<accession>A0A916WX84</accession>
<comment type="caution">
    <text evidence="2">The sequence shown here is derived from an EMBL/GenBank/DDBJ whole genome shotgun (WGS) entry which is preliminary data.</text>
</comment>
<evidence type="ECO:0000313" key="3">
    <source>
        <dbReference type="Proteomes" id="UP000636793"/>
    </source>
</evidence>
<dbReference type="RefSeq" id="WP_188837773.1">
    <property type="nucleotide sequence ID" value="NZ_BMHI01000004.1"/>
</dbReference>
<evidence type="ECO:0000313" key="2">
    <source>
        <dbReference type="EMBL" id="GGB36875.1"/>
    </source>
</evidence>
<organism evidence="2 3">
    <name type="scientific">Flexivirga endophytica</name>
    <dbReference type="NCBI Taxonomy" id="1849103"/>
    <lineage>
        <taxon>Bacteria</taxon>
        <taxon>Bacillati</taxon>
        <taxon>Actinomycetota</taxon>
        <taxon>Actinomycetes</taxon>
        <taxon>Micrococcales</taxon>
        <taxon>Dermacoccaceae</taxon>
        <taxon>Flexivirga</taxon>
    </lineage>
</organism>
<proteinExistence type="predicted"/>
<evidence type="ECO:0000256" key="1">
    <source>
        <dbReference type="SAM" id="Phobius"/>
    </source>
</evidence>
<sequence length="217" mass="23055">MKLYAAQASRATRQAIYDVLTLAWVAAWVWLGIQVHQQVAGSQDGARKIEKSGGDLARHLHDAAGILAHTPLVGSKVRRPLDKSADAATTLQHAGGELADNLSKLGAAIGFEVALVPVLVAIFGWLFLRIGYARRAGRAQALRTRPGGADLLALDALTRLPARRLAATVAHPVRKWRAGDEEAVTALADAYLDFLGLRAIDVADGTADTDEAAVDEN</sequence>
<protein>
    <submittedName>
        <fullName evidence="2">Uncharacterized protein</fullName>
    </submittedName>
</protein>
<keyword evidence="3" id="KW-1185">Reference proteome</keyword>
<name>A0A916WX84_9MICO</name>
<dbReference type="EMBL" id="BMHI01000004">
    <property type="protein sequence ID" value="GGB36875.1"/>
    <property type="molecule type" value="Genomic_DNA"/>
</dbReference>
<reference evidence="2" key="1">
    <citation type="journal article" date="2014" name="Int. J. Syst. Evol. Microbiol.">
        <title>Complete genome sequence of Corynebacterium casei LMG S-19264T (=DSM 44701T), isolated from a smear-ripened cheese.</title>
        <authorList>
            <consortium name="US DOE Joint Genome Institute (JGI-PGF)"/>
            <person name="Walter F."/>
            <person name="Albersmeier A."/>
            <person name="Kalinowski J."/>
            <person name="Ruckert C."/>
        </authorList>
    </citation>
    <scope>NUCLEOTIDE SEQUENCE</scope>
    <source>
        <strain evidence="2">CGMCC 1.15085</strain>
    </source>
</reference>
<gene>
    <name evidence="2" type="ORF">GCM10011492_29510</name>
</gene>
<dbReference type="Proteomes" id="UP000636793">
    <property type="component" value="Unassembled WGS sequence"/>
</dbReference>
<feature type="transmembrane region" description="Helical" evidence="1">
    <location>
        <begin position="15"/>
        <end position="33"/>
    </location>
</feature>
<feature type="transmembrane region" description="Helical" evidence="1">
    <location>
        <begin position="105"/>
        <end position="128"/>
    </location>
</feature>
<keyword evidence="1" id="KW-0812">Transmembrane</keyword>
<keyword evidence="1" id="KW-0472">Membrane</keyword>